<dbReference type="Proteomes" id="UP000032740">
    <property type="component" value="Chromosome"/>
</dbReference>
<gene>
    <name evidence="2" type="ORF">BN85400160</name>
</gene>
<sequence>MGKEETNDSMDIYEPLKEYRSIYKSKHNQNVTDFFDALVLKAQIDQGLNKSTNDKIKKLEKRANTLKSSITKRRILQAFSWIGIIIALVASIYGIMQLVKKITELKSILSLSLGSVALVVLIIVIFKVINPKLKILIKNHDKLRKEIDDLIQEAYQQLEPLNNLFTETMSLELFKKTLPNINMDLVFDSRRLDYLVNKFGLGDLKDLNRSALFIQSGDIKGNPFYLSKELVHELGTKAYTGSITIHWTTTSRSNGKTVTNHHTQTLTETIVRPCPYYTKEIYLVYGNEAAPDLIFSREDSDAEDLNQKQIDKKVSRDIKKLGRKSEKSIKTGGNYTVLGNSEFEVLFGATNRNHETQFRLLFTPLAQKSLLELMKDTEYGYGDDFDFVKHKMINVLYPEHLDHFELKPNPKFFRGYDLEVVKKNFVDFQNEYFRQLYFAFAPVLAIPLYQQHMPHEYIYKDLYDSYVSFYEHESVVNHMNENEFKHPLSTTPNILKTTVNKSKDYKDTITVTAYGYETHNRVDYFTKLGRDGRMHTIPVHWTEYIPVSKDTPIEISVPVEEKELSYQDRIRKVLENTSKQGIDPKEVYKIGLYLAYILKK</sequence>
<dbReference type="STRING" id="1318466.BN85400160"/>
<reference evidence="2 3" key="1">
    <citation type="journal article" date="2013" name="J. Mol. Microbiol. Biotechnol.">
        <title>Analysis of the Complete Genomes of Acholeplasma brassicae , A. palmae and A. laidlawii and Their Comparison to the Obligate Parasites from ' Candidatus Phytoplasma'.</title>
        <authorList>
            <person name="Kube M."/>
            <person name="Siewert C."/>
            <person name="Migdoll A.M."/>
            <person name="Duduk B."/>
            <person name="Holz S."/>
            <person name="Rabus R."/>
            <person name="Seemuller E."/>
            <person name="Mitrovic J."/>
            <person name="Muller I."/>
            <person name="Buttner C."/>
            <person name="Reinhardt R."/>
        </authorList>
    </citation>
    <scope>NUCLEOTIDE SEQUENCE [LARGE SCALE GENOMIC DNA]</scope>
    <source>
        <strain evidence="2 3">J233</strain>
    </source>
</reference>
<dbReference type="OrthoDB" id="8477532at2"/>
<dbReference type="AlphaFoldDB" id="U4KJM7"/>
<protein>
    <submittedName>
        <fullName evidence="2">Uncharacterized protein</fullName>
    </submittedName>
</protein>
<keyword evidence="3" id="KW-1185">Reference proteome</keyword>
<dbReference type="EMBL" id="FO681347">
    <property type="protein sequence ID" value="CCV63593.1"/>
    <property type="molecule type" value="Genomic_DNA"/>
</dbReference>
<feature type="transmembrane region" description="Helical" evidence="1">
    <location>
        <begin position="108"/>
        <end position="129"/>
    </location>
</feature>
<feature type="transmembrane region" description="Helical" evidence="1">
    <location>
        <begin position="75"/>
        <end position="96"/>
    </location>
</feature>
<organism evidence="2 3">
    <name type="scientific">Alteracholeplasma palmae (strain ATCC 49389 / J233)</name>
    <name type="common">Acholeplasma palmae</name>
    <dbReference type="NCBI Taxonomy" id="1318466"/>
    <lineage>
        <taxon>Bacteria</taxon>
        <taxon>Bacillati</taxon>
        <taxon>Mycoplasmatota</taxon>
        <taxon>Mollicutes</taxon>
        <taxon>Acholeplasmatales</taxon>
        <taxon>Acholeplasmataceae</taxon>
        <taxon>Acholeplasma</taxon>
    </lineage>
</organism>
<dbReference type="NCBIfam" id="NF046000">
    <property type="entry name" value="MAG1210_fam"/>
    <property type="match status" value="1"/>
</dbReference>
<name>U4KJM7_ALTPJ</name>
<dbReference type="KEGG" id="apal:BN85400160"/>
<evidence type="ECO:0000313" key="2">
    <source>
        <dbReference type="EMBL" id="CCV63593.1"/>
    </source>
</evidence>
<keyword evidence="1" id="KW-1133">Transmembrane helix</keyword>
<dbReference type="RefSeq" id="WP_026653838.1">
    <property type="nucleotide sequence ID" value="NC_022538.1"/>
</dbReference>
<keyword evidence="1" id="KW-0812">Transmembrane</keyword>
<accession>U4KJM7</accession>
<keyword evidence="1" id="KW-0472">Membrane</keyword>
<proteinExistence type="predicted"/>
<evidence type="ECO:0000256" key="1">
    <source>
        <dbReference type="SAM" id="Phobius"/>
    </source>
</evidence>
<dbReference type="HOGENOM" id="CLU_473152_0_0_14"/>
<evidence type="ECO:0000313" key="3">
    <source>
        <dbReference type="Proteomes" id="UP000032740"/>
    </source>
</evidence>